<reference evidence="2 3" key="1">
    <citation type="submission" date="2025-04" db="UniProtKB">
        <authorList>
            <consortium name="RefSeq"/>
        </authorList>
    </citation>
    <scope>IDENTIFICATION</scope>
</reference>
<keyword evidence="1" id="KW-1185">Reference proteome</keyword>
<proteinExistence type="predicted"/>
<evidence type="ECO:0000313" key="3">
    <source>
        <dbReference type="RefSeq" id="XP_024941906.1"/>
    </source>
</evidence>
<evidence type="ECO:0000313" key="4">
    <source>
        <dbReference type="RefSeq" id="XP_024941907.1"/>
    </source>
</evidence>
<dbReference type="RefSeq" id="XP_024941906.1">
    <property type="nucleotide sequence ID" value="XM_025086138.1"/>
</dbReference>
<protein>
    <submittedName>
        <fullName evidence="2 3">Uncharacterized protein LOC107268890</fullName>
    </submittedName>
</protein>
<gene>
    <name evidence="2 3 4" type="primary">LOC107268890</name>
</gene>
<sequence length="175" mass="19848">MGMNEISIWILIRRYDCLESDSDELQSSVHHFTLVPRLTFDDLKLSVFCWIGVEDDGSRVLKIRNYDNKLIPLSALLNGSKQEKPFIIDVVRVHQFCPAKKRSVPPGYIEAIKSKLGDLEKRVILAENSFPVVTSSHIQALEAEAFQLANCVSFLDRRLDELAPAHWKSQIGSPI</sequence>
<dbReference type="RefSeq" id="XP_024941907.1">
    <property type="nucleotide sequence ID" value="XM_025086139.1"/>
</dbReference>
<dbReference type="Proteomes" id="UP000694920">
    <property type="component" value="Unplaced"/>
</dbReference>
<dbReference type="GeneID" id="107268890"/>
<evidence type="ECO:0000313" key="1">
    <source>
        <dbReference type="Proteomes" id="UP000694920"/>
    </source>
</evidence>
<dbReference type="KEGG" id="ccin:107268890"/>
<organism evidence="1 3">
    <name type="scientific">Cephus cinctus</name>
    <name type="common">Wheat stem sawfly</name>
    <dbReference type="NCBI Taxonomy" id="211228"/>
    <lineage>
        <taxon>Eukaryota</taxon>
        <taxon>Metazoa</taxon>
        <taxon>Ecdysozoa</taxon>
        <taxon>Arthropoda</taxon>
        <taxon>Hexapoda</taxon>
        <taxon>Insecta</taxon>
        <taxon>Pterygota</taxon>
        <taxon>Neoptera</taxon>
        <taxon>Endopterygota</taxon>
        <taxon>Hymenoptera</taxon>
        <taxon>Cephoidea</taxon>
        <taxon>Cephidae</taxon>
        <taxon>Cephus</taxon>
    </lineage>
</organism>
<name>A0AAJ7RJ54_CEPCN</name>
<dbReference type="RefSeq" id="XP_015597600.1">
    <property type="nucleotide sequence ID" value="XM_015742114.2"/>
</dbReference>
<evidence type="ECO:0000313" key="2">
    <source>
        <dbReference type="RefSeq" id="XP_015597600.1"/>
    </source>
</evidence>
<dbReference type="AlphaFoldDB" id="A0AAJ7RJ54"/>
<accession>A0AAJ7RJ54</accession>